<name>A0A9P0AW61_BRAAE</name>
<protein>
    <recommendedName>
        <fullName evidence="4">Chemosensory protein</fullName>
    </recommendedName>
</protein>
<dbReference type="PANTHER" id="PTHR11257">
    <property type="entry name" value="CHEMOSENSORY PROTEIN-RELATED"/>
    <property type="match status" value="1"/>
</dbReference>
<keyword evidence="1" id="KW-0732">Signal</keyword>
<organism evidence="2 3">
    <name type="scientific">Brassicogethes aeneus</name>
    <name type="common">Rape pollen beetle</name>
    <name type="synonym">Meligethes aeneus</name>
    <dbReference type="NCBI Taxonomy" id="1431903"/>
    <lineage>
        <taxon>Eukaryota</taxon>
        <taxon>Metazoa</taxon>
        <taxon>Ecdysozoa</taxon>
        <taxon>Arthropoda</taxon>
        <taxon>Hexapoda</taxon>
        <taxon>Insecta</taxon>
        <taxon>Pterygota</taxon>
        <taxon>Neoptera</taxon>
        <taxon>Endopterygota</taxon>
        <taxon>Coleoptera</taxon>
        <taxon>Polyphaga</taxon>
        <taxon>Cucujiformia</taxon>
        <taxon>Nitidulidae</taxon>
        <taxon>Meligethinae</taxon>
        <taxon>Brassicogethes</taxon>
    </lineage>
</organism>
<dbReference type="InterPro" id="IPR005055">
    <property type="entry name" value="A10/PebIII"/>
</dbReference>
<reference evidence="2" key="1">
    <citation type="submission" date="2021-12" db="EMBL/GenBank/DDBJ databases">
        <authorList>
            <person name="King R."/>
        </authorList>
    </citation>
    <scope>NUCLEOTIDE SEQUENCE</scope>
</reference>
<feature type="signal peptide" evidence="1">
    <location>
        <begin position="1"/>
        <end position="18"/>
    </location>
</feature>
<dbReference type="OrthoDB" id="6344725at2759"/>
<dbReference type="Proteomes" id="UP001154078">
    <property type="component" value="Chromosome 2"/>
</dbReference>
<gene>
    <name evidence="2" type="ORF">MELIAE_LOCUS3645</name>
</gene>
<feature type="chain" id="PRO_5040383464" description="Chemosensory protein" evidence="1">
    <location>
        <begin position="19"/>
        <end position="121"/>
    </location>
</feature>
<dbReference type="PANTHER" id="PTHR11257:SF13">
    <property type="entry name" value="GEO07322P1"/>
    <property type="match status" value="1"/>
</dbReference>
<evidence type="ECO:0000256" key="1">
    <source>
        <dbReference type="SAM" id="SignalP"/>
    </source>
</evidence>
<keyword evidence="3" id="KW-1185">Reference proteome</keyword>
<dbReference type="AlphaFoldDB" id="A0A9P0AW61"/>
<dbReference type="PROSITE" id="PS51257">
    <property type="entry name" value="PROKAR_LIPOPROTEIN"/>
    <property type="match status" value="1"/>
</dbReference>
<dbReference type="Gene3D" id="1.10.2080.10">
    <property type="entry name" value="Insect odorant-binding protein A10/Ejaculatory bulb-specific protein 3"/>
    <property type="match status" value="1"/>
</dbReference>
<dbReference type="Pfam" id="PF03392">
    <property type="entry name" value="OS-D"/>
    <property type="match status" value="1"/>
</dbReference>
<proteinExistence type="predicted"/>
<evidence type="ECO:0000313" key="3">
    <source>
        <dbReference type="Proteomes" id="UP001154078"/>
    </source>
</evidence>
<sequence>MKLSIVLLFSAVVVAVSCYDLGERYKNLDVTKILENERLVQAHCDCLLKNTRCNNDGEALKKYVPDAISNNCNQCTEKQRASASLVIKHLRDNHSEKCFKPLIKKYDPNNEHSEELKDLLA</sequence>
<evidence type="ECO:0008006" key="4">
    <source>
        <dbReference type="Google" id="ProtNLM"/>
    </source>
</evidence>
<dbReference type="InterPro" id="IPR036682">
    <property type="entry name" value="OS_D_A10/PebIII_sf"/>
</dbReference>
<dbReference type="SUPFAM" id="SSF100910">
    <property type="entry name" value="Chemosensory protein Csp2"/>
    <property type="match status" value="1"/>
</dbReference>
<accession>A0A9P0AW61</accession>
<evidence type="ECO:0000313" key="2">
    <source>
        <dbReference type="EMBL" id="CAH0550938.1"/>
    </source>
</evidence>
<dbReference type="EMBL" id="OV121133">
    <property type="protein sequence ID" value="CAH0550938.1"/>
    <property type="molecule type" value="Genomic_DNA"/>
</dbReference>